<accession>T1DA54</accession>
<evidence type="ECO:0000256" key="1">
    <source>
        <dbReference type="ARBA" id="ARBA00022679"/>
    </source>
</evidence>
<dbReference type="SUPFAM" id="SSF52096">
    <property type="entry name" value="ClpP/crotonase"/>
    <property type="match status" value="1"/>
</dbReference>
<dbReference type="GO" id="GO:2001295">
    <property type="term" value="P:malonyl-CoA biosynthetic process"/>
    <property type="evidence" value="ECO:0007669"/>
    <property type="project" value="TreeGrafter"/>
</dbReference>
<feature type="non-terminal residue" evidence="3">
    <location>
        <position position="1"/>
    </location>
</feature>
<dbReference type="PANTHER" id="PTHR42995">
    <property type="entry name" value="ACETYL-COENZYME A CARBOXYLASE CARBOXYL TRANSFERASE SUBUNIT BETA, CHLOROPLASTIC"/>
    <property type="match status" value="1"/>
</dbReference>
<reference evidence="3" key="2">
    <citation type="journal article" date="2014" name="ISME J.">
        <title>Microbial stratification in low pH oxic and suboxic macroscopic growths along an acid mine drainage.</title>
        <authorList>
            <person name="Mendez-Garcia C."/>
            <person name="Mesa V."/>
            <person name="Sprenger R.R."/>
            <person name="Richter M."/>
            <person name="Diez M.S."/>
            <person name="Solano J."/>
            <person name="Bargiela R."/>
            <person name="Golyshina O.V."/>
            <person name="Manteca A."/>
            <person name="Ramos J.L."/>
            <person name="Gallego J.R."/>
            <person name="Llorente I."/>
            <person name="Martins Dos Santos V.A."/>
            <person name="Jensen O.N."/>
            <person name="Pelaez A.I."/>
            <person name="Sanchez J."/>
            <person name="Ferrer M."/>
        </authorList>
    </citation>
    <scope>NUCLEOTIDE SEQUENCE</scope>
</reference>
<name>T1DA54_9ZZZZ</name>
<organism evidence="3">
    <name type="scientific">mine drainage metagenome</name>
    <dbReference type="NCBI Taxonomy" id="410659"/>
    <lineage>
        <taxon>unclassified sequences</taxon>
        <taxon>metagenomes</taxon>
        <taxon>ecological metagenomes</taxon>
    </lineage>
</organism>
<dbReference type="Gene3D" id="3.90.226.10">
    <property type="entry name" value="2-enoyl-CoA Hydratase, Chain A, domain 1"/>
    <property type="match status" value="1"/>
</dbReference>
<dbReference type="GO" id="GO:0006633">
    <property type="term" value="P:fatty acid biosynthetic process"/>
    <property type="evidence" value="ECO:0007669"/>
    <property type="project" value="TreeGrafter"/>
</dbReference>
<protein>
    <submittedName>
        <fullName evidence="3">Acetyl-Coa carboxylase, carboxyl transferase subunit beta</fullName>
    </submittedName>
</protein>
<reference evidence="3" key="1">
    <citation type="submission" date="2013-08" db="EMBL/GenBank/DDBJ databases">
        <authorList>
            <person name="Mendez C."/>
            <person name="Richter M."/>
            <person name="Ferrer M."/>
            <person name="Sanchez J."/>
        </authorList>
    </citation>
    <scope>NUCLEOTIDE SEQUENCE</scope>
</reference>
<proteinExistence type="predicted"/>
<feature type="domain" description="CoA carboxyltransferase N-terminal" evidence="2">
    <location>
        <begin position="1"/>
        <end position="71"/>
    </location>
</feature>
<dbReference type="GO" id="GO:0016740">
    <property type="term" value="F:transferase activity"/>
    <property type="evidence" value="ECO:0007669"/>
    <property type="project" value="UniProtKB-KW"/>
</dbReference>
<dbReference type="EMBL" id="AUZY01000308">
    <property type="protein sequence ID" value="EQD79045.1"/>
    <property type="molecule type" value="Genomic_DNA"/>
</dbReference>
<dbReference type="AlphaFoldDB" id="T1DA54"/>
<dbReference type="PROSITE" id="PS50980">
    <property type="entry name" value="COA_CT_NTER"/>
    <property type="match status" value="1"/>
</dbReference>
<dbReference type="Pfam" id="PF01039">
    <property type="entry name" value="Carboxyl_trans"/>
    <property type="match status" value="1"/>
</dbReference>
<sequence length="71" mass="7199">QLPDAILTGQAALQGHQVGLAAFDFGFMGGSLSTAVGERLARAIEHSAEAGLPFVCVTSSAAPECRRASSP</sequence>
<dbReference type="GO" id="GO:0003989">
    <property type="term" value="F:acetyl-CoA carboxylase activity"/>
    <property type="evidence" value="ECO:0007669"/>
    <property type="project" value="TreeGrafter"/>
</dbReference>
<evidence type="ECO:0000259" key="2">
    <source>
        <dbReference type="PROSITE" id="PS50980"/>
    </source>
</evidence>
<evidence type="ECO:0000313" key="3">
    <source>
        <dbReference type="EMBL" id="EQD79045.1"/>
    </source>
</evidence>
<keyword evidence="1 3" id="KW-0808">Transferase</keyword>
<dbReference type="InterPro" id="IPR029045">
    <property type="entry name" value="ClpP/crotonase-like_dom_sf"/>
</dbReference>
<dbReference type="InterPro" id="IPR034733">
    <property type="entry name" value="AcCoA_carboxyl_beta"/>
</dbReference>
<comment type="caution">
    <text evidence="3">The sequence shown here is derived from an EMBL/GenBank/DDBJ whole genome shotgun (WGS) entry which is preliminary data.</text>
</comment>
<dbReference type="PANTHER" id="PTHR42995:SF5">
    <property type="entry name" value="ACETYL-COENZYME A CARBOXYLASE CARBOXYL TRANSFERASE SUBUNIT BETA, CHLOROPLASTIC"/>
    <property type="match status" value="1"/>
</dbReference>
<gene>
    <name evidence="3" type="ORF">B1B_00404</name>
</gene>
<dbReference type="InterPro" id="IPR011762">
    <property type="entry name" value="COA_CT_N"/>
</dbReference>